<dbReference type="GO" id="GO:0006352">
    <property type="term" value="P:DNA-templated transcription initiation"/>
    <property type="evidence" value="ECO:0007669"/>
    <property type="project" value="InterPro"/>
</dbReference>
<gene>
    <name evidence="9" type="ORF">SAMN05216362_13518</name>
</gene>
<keyword evidence="10" id="KW-1185">Reference proteome</keyword>
<dbReference type="Pfam" id="PF04542">
    <property type="entry name" value="Sigma70_r2"/>
    <property type="match status" value="1"/>
</dbReference>
<dbReference type="GO" id="GO:0016987">
    <property type="term" value="F:sigma factor activity"/>
    <property type="evidence" value="ECO:0007669"/>
    <property type="project" value="UniProtKB-KW"/>
</dbReference>
<evidence type="ECO:0000313" key="10">
    <source>
        <dbReference type="Proteomes" id="UP000199427"/>
    </source>
</evidence>
<dbReference type="InterPro" id="IPR013249">
    <property type="entry name" value="RNA_pol_sigma70_r4_t2"/>
</dbReference>
<dbReference type="InterPro" id="IPR013325">
    <property type="entry name" value="RNA_pol_sigma_r2"/>
</dbReference>
<dbReference type="Proteomes" id="UP000199427">
    <property type="component" value="Unassembled WGS sequence"/>
</dbReference>
<evidence type="ECO:0000256" key="5">
    <source>
        <dbReference type="ARBA" id="ARBA00023163"/>
    </source>
</evidence>
<dbReference type="InterPro" id="IPR013324">
    <property type="entry name" value="RNA_pol_sigma_r3/r4-like"/>
</dbReference>
<evidence type="ECO:0000256" key="3">
    <source>
        <dbReference type="ARBA" id="ARBA00023082"/>
    </source>
</evidence>
<evidence type="ECO:0000259" key="7">
    <source>
        <dbReference type="Pfam" id="PF04542"/>
    </source>
</evidence>
<keyword evidence="2 6" id="KW-0805">Transcription regulation</keyword>
<evidence type="ECO:0000256" key="1">
    <source>
        <dbReference type="ARBA" id="ARBA00010641"/>
    </source>
</evidence>
<comment type="similarity">
    <text evidence="1 6">Belongs to the sigma-70 factor family. ECF subfamily.</text>
</comment>
<keyword evidence="3 6" id="KW-0731">Sigma factor</keyword>
<dbReference type="STRING" id="571933.SAMN05216362_13518"/>
<dbReference type="Pfam" id="PF08281">
    <property type="entry name" value="Sigma70_r4_2"/>
    <property type="match status" value="1"/>
</dbReference>
<dbReference type="PROSITE" id="PS01063">
    <property type="entry name" value="SIGMA70_ECF"/>
    <property type="match status" value="1"/>
</dbReference>
<dbReference type="PANTHER" id="PTHR43133">
    <property type="entry name" value="RNA POLYMERASE ECF-TYPE SIGMA FACTO"/>
    <property type="match status" value="1"/>
</dbReference>
<dbReference type="EMBL" id="FOES01000035">
    <property type="protein sequence ID" value="SEQ93696.1"/>
    <property type="molecule type" value="Genomic_DNA"/>
</dbReference>
<dbReference type="AlphaFoldDB" id="A0A1H9K3B0"/>
<dbReference type="Gene3D" id="1.10.1740.10">
    <property type="match status" value="1"/>
</dbReference>
<dbReference type="InterPro" id="IPR007627">
    <property type="entry name" value="RNA_pol_sigma70_r2"/>
</dbReference>
<dbReference type="Gene3D" id="1.10.10.10">
    <property type="entry name" value="Winged helix-like DNA-binding domain superfamily/Winged helix DNA-binding domain"/>
    <property type="match status" value="1"/>
</dbReference>
<protein>
    <recommendedName>
        <fullName evidence="6">RNA polymerase sigma factor</fullName>
    </recommendedName>
</protein>
<accession>A0A1H9K3B0</accession>
<evidence type="ECO:0000256" key="2">
    <source>
        <dbReference type="ARBA" id="ARBA00023015"/>
    </source>
</evidence>
<keyword evidence="5 6" id="KW-0804">Transcription</keyword>
<evidence type="ECO:0000256" key="4">
    <source>
        <dbReference type="ARBA" id="ARBA00023125"/>
    </source>
</evidence>
<evidence type="ECO:0000313" key="9">
    <source>
        <dbReference type="EMBL" id="SEQ93696.1"/>
    </source>
</evidence>
<dbReference type="NCBIfam" id="TIGR02937">
    <property type="entry name" value="sigma70-ECF"/>
    <property type="match status" value="1"/>
</dbReference>
<keyword evidence="4 6" id="KW-0238">DNA-binding</keyword>
<proteinExistence type="inferred from homology"/>
<dbReference type="InterPro" id="IPR000838">
    <property type="entry name" value="RNA_pol_sigma70_ECF_CS"/>
</dbReference>
<organism evidence="9 10">
    <name type="scientific">Piscibacillus halophilus</name>
    <dbReference type="NCBI Taxonomy" id="571933"/>
    <lineage>
        <taxon>Bacteria</taxon>
        <taxon>Bacillati</taxon>
        <taxon>Bacillota</taxon>
        <taxon>Bacilli</taxon>
        <taxon>Bacillales</taxon>
        <taxon>Bacillaceae</taxon>
        <taxon>Piscibacillus</taxon>
    </lineage>
</organism>
<dbReference type="GO" id="GO:0003677">
    <property type="term" value="F:DNA binding"/>
    <property type="evidence" value="ECO:0007669"/>
    <property type="project" value="UniProtKB-KW"/>
</dbReference>
<feature type="domain" description="RNA polymerase sigma factor 70 region 4 type 2" evidence="8">
    <location>
        <begin position="161"/>
        <end position="208"/>
    </location>
</feature>
<dbReference type="PANTHER" id="PTHR43133:SF51">
    <property type="entry name" value="RNA POLYMERASE SIGMA FACTOR"/>
    <property type="match status" value="1"/>
</dbReference>
<sequence length="246" mass="28844">MLDDSRTKEKSIIVEMIHDEVLIERAKQGDPEAFGELVSRHRAKAYGWARKMTQDTYMAEDIVQEALLQAFLKISTLIDAEKFMAWFHRIVQNQGHMKLRRGGPYAKEQLFSAFIPSNQEIDWSNIDHVLFKLNSSIEYRPTNNPVEQLIRKETLQGVAILLRCLTERERKIFECFFIEQLTSKEIAELFEMKVSNIYNVISRSRNKLQRERIKVELGDYVKDRKRKGLPSKRILDRSKLIKGVSL</sequence>
<dbReference type="InterPro" id="IPR039425">
    <property type="entry name" value="RNA_pol_sigma-70-like"/>
</dbReference>
<dbReference type="GO" id="GO:0006950">
    <property type="term" value="P:response to stress"/>
    <property type="evidence" value="ECO:0007669"/>
    <property type="project" value="UniProtKB-ARBA"/>
</dbReference>
<evidence type="ECO:0000256" key="6">
    <source>
        <dbReference type="RuleBase" id="RU000716"/>
    </source>
</evidence>
<reference evidence="9 10" key="1">
    <citation type="submission" date="2016-10" db="EMBL/GenBank/DDBJ databases">
        <authorList>
            <person name="de Groot N.N."/>
        </authorList>
    </citation>
    <scope>NUCLEOTIDE SEQUENCE [LARGE SCALE GENOMIC DNA]</scope>
    <source>
        <strain evidence="9 10">DSM 21633</strain>
    </source>
</reference>
<dbReference type="InterPro" id="IPR014284">
    <property type="entry name" value="RNA_pol_sigma-70_dom"/>
</dbReference>
<dbReference type="SUPFAM" id="SSF88659">
    <property type="entry name" value="Sigma3 and sigma4 domains of RNA polymerase sigma factors"/>
    <property type="match status" value="1"/>
</dbReference>
<dbReference type="SUPFAM" id="SSF88946">
    <property type="entry name" value="Sigma2 domain of RNA polymerase sigma factors"/>
    <property type="match status" value="1"/>
</dbReference>
<dbReference type="InterPro" id="IPR036388">
    <property type="entry name" value="WH-like_DNA-bd_sf"/>
</dbReference>
<evidence type="ECO:0000259" key="8">
    <source>
        <dbReference type="Pfam" id="PF08281"/>
    </source>
</evidence>
<feature type="domain" description="RNA polymerase sigma-70 region 2" evidence="7">
    <location>
        <begin position="37"/>
        <end position="101"/>
    </location>
</feature>
<name>A0A1H9K3B0_9BACI</name>